<gene>
    <name evidence="6" type="ORF">F511_40895</name>
</gene>
<evidence type="ECO:0000313" key="6">
    <source>
        <dbReference type="EMBL" id="KZV14825.1"/>
    </source>
</evidence>
<dbReference type="Proteomes" id="UP000250235">
    <property type="component" value="Unassembled WGS sequence"/>
</dbReference>
<dbReference type="EMBL" id="KV020181">
    <property type="protein sequence ID" value="KZV14825.1"/>
    <property type="molecule type" value="Genomic_DNA"/>
</dbReference>
<dbReference type="AlphaFoldDB" id="A0A2Z7A797"/>
<sequence>MDRTDTDAASGDDSRNSANLGSVTEEGGHGNTDPNYSKVNNAAPPVDEAERREDKVSSFVIDVNCDDADVRDNQRVCRICHLSSKEGGKSSMGLIQLGCGCRGELGFAHVDCAEAWFKVRGNRVCEICGETAKNIKGGSDYGLMEAWSDRSSTDASSASSEGSRRTFHYIRPAAAIEVGHMDIYGGRTPWI</sequence>
<dbReference type="PANTHER" id="PTHR46214">
    <property type="entry name" value="ZINC FINGER, RING-CH-TYPE"/>
    <property type="match status" value="1"/>
</dbReference>
<keyword evidence="2" id="KW-0863">Zinc-finger</keyword>
<feature type="region of interest" description="Disordered" evidence="4">
    <location>
        <begin position="1"/>
        <end position="54"/>
    </location>
</feature>
<feature type="domain" description="RING-CH-type" evidence="5">
    <location>
        <begin position="69"/>
        <end position="135"/>
    </location>
</feature>
<reference evidence="6 7" key="1">
    <citation type="journal article" date="2015" name="Proc. Natl. Acad. Sci. U.S.A.">
        <title>The resurrection genome of Boea hygrometrica: A blueprint for survival of dehydration.</title>
        <authorList>
            <person name="Xiao L."/>
            <person name="Yang G."/>
            <person name="Zhang L."/>
            <person name="Yang X."/>
            <person name="Zhao S."/>
            <person name="Ji Z."/>
            <person name="Zhou Q."/>
            <person name="Hu M."/>
            <person name="Wang Y."/>
            <person name="Chen M."/>
            <person name="Xu Y."/>
            <person name="Jin H."/>
            <person name="Xiao X."/>
            <person name="Hu G."/>
            <person name="Bao F."/>
            <person name="Hu Y."/>
            <person name="Wan P."/>
            <person name="Li L."/>
            <person name="Deng X."/>
            <person name="Kuang T."/>
            <person name="Xiang C."/>
            <person name="Zhu J.K."/>
            <person name="Oliver M.J."/>
            <person name="He Y."/>
        </authorList>
    </citation>
    <scope>NUCLEOTIDE SEQUENCE [LARGE SCALE GENOMIC DNA]</scope>
    <source>
        <strain evidence="7">cv. XS01</strain>
    </source>
</reference>
<evidence type="ECO:0000313" key="7">
    <source>
        <dbReference type="Proteomes" id="UP000250235"/>
    </source>
</evidence>
<dbReference type="SMART" id="SM00744">
    <property type="entry name" value="RINGv"/>
    <property type="match status" value="1"/>
</dbReference>
<dbReference type="InterPro" id="IPR011016">
    <property type="entry name" value="Znf_RING-CH"/>
</dbReference>
<dbReference type="PROSITE" id="PS51292">
    <property type="entry name" value="ZF_RING_CH"/>
    <property type="match status" value="1"/>
</dbReference>
<evidence type="ECO:0000256" key="1">
    <source>
        <dbReference type="ARBA" id="ARBA00022723"/>
    </source>
</evidence>
<keyword evidence="7" id="KW-1185">Reference proteome</keyword>
<keyword evidence="3" id="KW-0862">Zinc</keyword>
<keyword evidence="1" id="KW-0479">Metal-binding</keyword>
<dbReference type="InterPro" id="IPR013083">
    <property type="entry name" value="Znf_RING/FYVE/PHD"/>
</dbReference>
<protein>
    <recommendedName>
        <fullName evidence="5">RING-CH-type domain-containing protein</fullName>
    </recommendedName>
</protein>
<accession>A0A2Z7A797</accession>
<dbReference type="Gene3D" id="3.30.40.10">
    <property type="entry name" value="Zinc/RING finger domain, C3HC4 (zinc finger)"/>
    <property type="match status" value="1"/>
</dbReference>
<dbReference type="Pfam" id="PF12906">
    <property type="entry name" value="RINGv"/>
    <property type="match status" value="1"/>
</dbReference>
<name>A0A2Z7A797_9LAMI</name>
<evidence type="ECO:0000256" key="4">
    <source>
        <dbReference type="SAM" id="MobiDB-lite"/>
    </source>
</evidence>
<dbReference type="GO" id="GO:0008270">
    <property type="term" value="F:zinc ion binding"/>
    <property type="evidence" value="ECO:0007669"/>
    <property type="project" value="UniProtKB-KW"/>
</dbReference>
<proteinExistence type="predicted"/>
<dbReference type="OrthoDB" id="1734943at2759"/>
<evidence type="ECO:0000256" key="3">
    <source>
        <dbReference type="ARBA" id="ARBA00022833"/>
    </source>
</evidence>
<dbReference type="SUPFAM" id="SSF57850">
    <property type="entry name" value="RING/U-box"/>
    <property type="match status" value="1"/>
</dbReference>
<dbReference type="CDD" id="cd16495">
    <property type="entry name" value="RING_CH-C4HC3_MARCH"/>
    <property type="match status" value="1"/>
</dbReference>
<evidence type="ECO:0000259" key="5">
    <source>
        <dbReference type="PROSITE" id="PS51292"/>
    </source>
</evidence>
<evidence type="ECO:0000256" key="2">
    <source>
        <dbReference type="ARBA" id="ARBA00022771"/>
    </source>
</evidence>
<organism evidence="6 7">
    <name type="scientific">Dorcoceras hygrometricum</name>
    <dbReference type="NCBI Taxonomy" id="472368"/>
    <lineage>
        <taxon>Eukaryota</taxon>
        <taxon>Viridiplantae</taxon>
        <taxon>Streptophyta</taxon>
        <taxon>Embryophyta</taxon>
        <taxon>Tracheophyta</taxon>
        <taxon>Spermatophyta</taxon>
        <taxon>Magnoliopsida</taxon>
        <taxon>eudicotyledons</taxon>
        <taxon>Gunneridae</taxon>
        <taxon>Pentapetalae</taxon>
        <taxon>asterids</taxon>
        <taxon>lamiids</taxon>
        <taxon>Lamiales</taxon>
        <taxon>Gesneriaceae</taxon>
        <taxon>Didymocarpoideae</taxon>
        <taxon>Trichosporeae</taxon>
        <taxon>Loxocarpinae</taxon>
        <taxon>Dorcoceras</taxon>
    </lineage>
</organism>
<dbReference type="PANTHER" id="PTHR46214:SF8">
    <property type="entry name" value="RING_FYVE_PHD ZINC FINGER SUPERFAMILY PROTEIN"/>
    <property type="match status" value="1"/>
</dbReference>